<feature type="compositionally biased region" description="Basic and acidic residues" evidence="1">
    <location>
        <begin position="632"/>
        <end position="641"/>
    </location>
</feature>
<feature type="region of interest" description="Disordered" evidence="1">
    <location>
        <begin position="701"/>
        <end position="724"/>
    </location>
</feature>
<sequence length="838" mass="94921">MTTKRSGMHQAQLHKESNYHNDFLEHSHFNNRQSKIVHHELATQQTYGVGCLQSENFMTQLKTKASLASLHSVELRTSPYNSFVTSTPYENPKKSKVSSVSKKASEPLSADLGLSSKTQSEPRHAVTSSFCRDYDFERDNRARISKIPPKSAPNHHIPVTDNKVRHGLKPVNLFPEWTQGRQTDKSNAGKTGCPQGIDNAAFQDGVITNGVIHNPCQQSRTAVSTDNHPTCNRDKQISVPKKSFVSSSYDHPNKIPQDMHSSTFGGTRDPLAAERKGQYWFNDNTIRRLSALDRKVFTSKGMPDGRISWAGVKQAKSVDIASIYSSKPFKNINFKFPNSSGDNNRLKFSQDIDISKGQILNRSSNGMTLSQDNQAFPPKTAKGQNMESAIYSRTQSPTKKIKCSAISIEDHGIPDEEFRPAELVLQDLHYSPQEQTRFPNSQFEEAYHAPSTKHNSMRRMSVPEKITVQSKTENRQSLNATTKINYPSNRESQRRMTQENIRDYMERNRRRFKKSLHSQTPDPERHASIAPGRQSGSLKRHLYEIIEATARPHKTMTLSGTNENEKSASNRFNESPKINGLDSTKPRYTIQTKVPSIGSQEINSTKCLDHQEYFRHLDAAVSRRHTIHFGKSREESAKEISSHPSLETLSSGYRSLERNEGCTKQQAGTFFQNSHNVSHHVVTMAPKSNELIQNSLKEKPCSHLMNKDNQTTASSSDSFRPPFQDMNIPFSQQRFKNNSEQFKDIPFYHFAIPPNRPLFQVSKYKPVQAPMMTSKSKEGDQIAKCDIHSENSESCNNRWIPVAPQASRRQTIGGVQTQHHVQQSMNCRIILNIKADNR</sequence>
<accession>A0A433T9M5</accession>
<reference evidence="2 3" key="1">
    <citation type="submission" date="2019-01" db="EMBL/GenBank/DDBJ databases">
        <title>A draft genome assembly of the solar-powered sea slug Elysia chlorotica.</title>
        <authorList>
            <person name="Cai H."/>
            <person name="Li Q."/>
            <person name="Fang X."/>
            <person name="Li J."/>
            <person name="Curtis N.E."/>
            <person name="Altenburger A."/>
            <person name="Shibata T."/>
            <person name="Feng M."/>
            <person name="Maeda T."/>
            <person name="Schwartz J.A."/>
            <person name="Shigenobu S."/>
            <person name="Lundholm N."/>
            <person name="Nishiyama T."/>
            <person name="Yang H."/>
            <person name="Hasebe M."/>
            <person name="Li S."/>
            <person name="Pierce S.K."/>
            <person name="Wang J."/>
        </authorList>
    </citation>
    <scope>NUCLEOTIDE SEQUENCE [LARGE SCALE GENOMIC DNA]</scope>
    <source>
        <strain evidence="2">EC2010</strain>
        <tissue evidence="2">Whole organism of an adult</tissue>
    </source>
</reference>
<organism evidence="2 3">
    <name type="scientific">Elysia chlorotica</name>
    <name type="common">Eastern emerald elysia</name>
    <name type="synonym">Sea slug</name>
    <dbReference type="NCBI Taxonomy" id="188477"/>
    <lineage>
        <taxon>Eukaryota</taxon>
        <taxon>Metazoa</taxon>
        <taxon>Spiralia</taxon>
        <taxon>Lophotrochozoa</taxon>
        <taxon>Mollusca</taxon>
        <taxon>Gastropoda</taxon>
        <taxon>Heterobranchia</taxon>
        <taxon>Euthyneura</taxon>
        <taxon>Panpulmonata</taxon>
        <taxon>Sacoglossa</taxon>
        <taxon>Placobranchoidea</taxon>
        <taxon>Plakobranchidae</taxon>
        <taxon>Elysia</taxon>
    </lineage>
</organism>
<dbReference type="EMBL" id="RQTK01000521">
    <property type="protein sequence ID" value="RUS78275.1"/>
    <property type="molecule type" value="Genomic_DNA"/>
</dbReference>
<protein>
    <submittedName>
        <fullName evidence="2">Uncharacterized protein</fullName>
    </submittedName>
</protein>
<keyword evidence="3" id="KW-1185">Reference proteome</keyword>
<feature type="region of interest" description="Disordered" evidence="1">
    <location>
        <begin position="81"/>
        <end position="127"/>
    </location>
</feature>
<name>A0A433T9M5_ELYCH</name>
<gene>
    <name evidence="2" type="ORF">EGW08_013966</name>
</gene>
<feature type="region of interest" description="Disordered" evidence="1">
    <location>
        <begin position="632"/>
        <end position="659"/>
    </location>
</feature>
<feature type="region of interest" description="Disordered" evidence="1">
    <location>
        <begin position="557"/>
        <end position="584"/>
    </location>
</feature>
<feature type="region of interest" description="Disordered" evidence="1">
    <location>
        <begin position="514"/>
        <end position="537"/>
    </location>
</feature>
<dbReference type="OrthoDB" id="10650237at2759"/>
<evidence type="ECO:0000313" key="3">
    <source>
        <dbReference type="Proteomes" id="UP000271974"/>
    </source>
</evidence>
<evidence type="ECO:0000256" key="1">
    <source>
        <dbReference type="SAM" id="MobiDB-lite"/>
    </source>
</evidence>
<feature type="compositionally biased region" description="Polar residues" evidence="1">
    <location>
        <begin position="707"/>
        <end position="718"/>
    </location>
</feature>
<evidence type="ECO:0000313" key="2">
    <source>
        <dbReference type="EMBL" id="RUS78275.1"/>
    </source>
</evidence>
<comment type="caution">
    <text evidence="2">The sequence shown here is derived from an EMBL/GenBank/DDBJ whole genome shotgun (WGS) entry which is preliminary data.</text>
</comment>
<dbReference type="Proteomes" id="UP000271974">
    <property type="component" value="Unassembled WGS sequence"/>
</dbReference>
<feature type="compositionally biased region" description="Polar residues" evidence="1">
    <location>
        <begin position="642"/>
        <end position="653"/>
    </location>
</feature>
<dbReference type="AlphaFoldDB" id="A0A433T9M5"/>
<proteinExistence type="predicted"/>